<dbReference type="PANTHER" id="PTHR44825:SF1">
    <property type="entry name" value="DNAJ HOMOLOG SUBFAMILY C MEMBER 4"/>
    <property type="match status" value="1"/>
</dbReference>
<evidence type="ECO:0000313" key="3">
    <source>
        <dbReference type="EMBL" id="KAL0878959.1"/>
    </source>
</evidence>
<comment type="caution">
    <text evidence="3">The sequence shown here is derived from an EMBL/GenBank/DDBJ whole genome shotgun (WGS) entry which is preliminary data.</text>
</comment>
<evidence type="ECO:0000256" key="1">
    <source>
        <dbReference type="SAM" id="Phobius"/>
    </source>
</evidence>
<dbReference type="Pfam" id="PF00226">
    <property type="entry name" value="DnaJ"/>
    <property type="match status" value="1"/>
</dbReference>
<evidence type="ECO:0000313" key="4">
    <source>
        <dbReference type="Proteomes" id="UP001549920"/>
    </source>
</evidence>
<reference evidence="3 4" key="1">
    <citation type="submission" date="2024-06" db="EMBL/GenBank/DDBJ databases">
        <title>A chromosome-level genome assembly of beet webworm, Loxostege sticticalis.</title>
        <authorList>
            <person name="Zhang Y."/>
        </authorList>
    </citation>
    <scope>NUCLEOTIDE SEQUENCE [LARGE SCALE GENOMIC DNA]</scope>
    <source>
        <strain evidence="3">AQ026</strain>
        <tissue evidence="3">Whole body</tissue>
    </source>
</reference>
<organism evidence="3 4">
    <name type="scientific">Loxostege sticticalis</name>
    <name type="common">Beet webworm moth</name>
    <dbReference type="NCBI Taxonomy" id="481309"/>
    <lineage>
        <taxon>Eukaryota</taxon>
        <taxon>Metazoa</taxon>
        <taxon>Ecdysozoa</taxon>
        <taxon>Arthropoda</taxon>
        <taxon>Hexapoda</taxon>
        <taxon>Insecta</taxon>
        <taxon>Pterygota</taxon>
        <taxon>Neoptera</taxon>
        <taxon>Endopterygota</taxon>
        <taxon>Lepidoptera</taxon>
        <taxon>Glossata</taxon>
        <taxon>Ditrysia</taxon>
        <taxon>Pyraloidea</taxon>
        <taxon>Crambidae</taxon>
        <taxon>Pyraustinae</taxon>
        <taxon>Loxostege</taxon>
    </lineage>
</organism>
<evidence type="ECO:0000259" key="2">
    <source>
        <dbReference type="PROSITE" id="PS50076"/>
    </source>
</evidence>
<dbReference type="SUPFAM" id="SSF46565">
    <property type="entry name" value="Chaperone J-domain"/>
    <property type="match status" value="1"/>
</dbReference>
<dbReference type="InterPro" id="IPR052763">
    <property type="entry name" value="DnaJ_C4"/>
</dbReference>
<dbReference type="InterPro" id="IPR036869">
    <property type="entry name" value="J_dom_sf"/>
</dbReference>
<dbReference type="InterPro" id="IPR001623">
    <property type="entry name" value="DnaJ_domain"/>
</dbReference>
<protein>
    <recommendedName>
        <fullName evidence="2">J domain-containing protein</fullName>
    </recommendedName>
</protein>
<dbReference type="EMBL" id="JBEUOH010000015">
    <property type="protein sequence ID" value="KAL0878959.1"/>
    <property type="molecule type" value="Genomic_DNA"/>
</dbReference>
<keyword evidence="1" id="KW-0812">Transmembrane</keyword>
<dbReference type="PRINTS" id="PR00625">
    <property type="entry name" value="JDOMAIN"/>
</dbReference>
<proteinExistence type="predicted"/>
<keyword evidence="4" id="KW-1185">Reference proteome</keyword>
<dbReference type="SMART" id="SM00271">
    <property type="entry name" value="DnaJ"/>
    <property type="match status" value="1"/>
</dbReference>
<sequence length="277" mass="31952">MYFIRRKLDFNSINTIIRLYSLARKTHYDVLKLRKNCTDKEIKEAFIQMSKEYHPDKNKDSAAQEKFVRIVEAYNVLSKPGSRARYDSMNETSGSTYVYKTHVPHNIRRPQQHNYYYEYTPPKSHSTTEQKAYYGMSGVKKVPNYVIILMCCGLAVVGCFLQVFVIRELYVVQRRQAHEKSKFLAEELERVRGAAQGNGNDVQTRLLLEKIVTAANPTVATASLGQALANEKKEAAETLLNEFGITEMTADDMSCNSHKNLMEDNRGAYTFQRWYLN</sequence>
<dbReference type="PROSITE" id="PS50076">
    <property type="entry name" value="DNAJ_2"/>
    <property type="match status" value="1"/>
</dbReference>
<keyword evidence="1" id="KW-1133">Transmembrane helix</keyword>
<feature type="domain" description="J" evidence="2">
    <location>
        <begin position="26"/>
        <end position="90"/>
    </location>
</feature>
<gene>
    <name evidence="3" type="ORF">ABMA27_003949</name>
</gene>
<dbReference type="CDD" id="cd06257">
    <property type="entry name" value="DnaJ"/>
    <property type="match status" value="1"/>
</dbReference>
<keyword evidence="1" id="KW-0472">Membrane</keyword>
<dbReference type="Gene3D" id="1.10.287.110">
    <property type="entry name" value="DnaJ domain"/>
    <property type="match status" value="1"/>
</dbReference>
<dbReference type="Proteomes" id="UP001549920">
    <property type="component" value="Unassembled WGS sequence"/>
</dbReference>
<feature type="transmembrane region" description="Helical" evidence="1">
    <location>
        <begin position="145"/>
        <end position="166"/>
    </location>
</feature>
<accession>A0ABR3HR24</accession>
<name>A0ABR3HR24_LOXSC</name>
<dbReference type="PANTHER" id="PTHR44825">
    <property type="match status" value="1"/>
</dbReference>